<evidence type="ECO:0000313" key="3">
    <source>
        <dbReference type="EMBL" id="UVI33057.1"/>
    </source>
</evidence>
<dbReference type="InterPro" id="IPR005154">
    <property type="entry name" value="Glyco_hydro_67_aGlcAse_N"/>
</dbReference>
<organism evidence="3 4">
    <name type="scientific">Paenibacillus spongiae</name>
    <dbReference type="NCBI Taxonomy" id="2909671"/>
    <lineage>
        <taxon>Bacteria</taxon>
        <taxon>Bacillati</taxon>
        <taxon>Bacillota</taxon>
        <taxon>Bacilli</taxon>
        <taxon>Bacillales</taxon>
        <taxon>Paenibacillaceae</taxon>
        <taxon>Paenibacillus</taxon>
    </lineage>
</organism>
<evidence type="ECO:0000313" key="4">
    <source>
        <dbReference type="Proteomes" id="UP001057877"/>
    </source>
</evidence>
<feature type="domain" description="Alpha glucuronidase N-terminal" evidence="2">
    <location>
        <begin position="25"/>
        <end position="114"/>
    </location>
</feature>
<dbReference type="Gene3D" id="3.30.379.10">
    <property type="entry name" value="Chitobiase/beta-hexosaminidase domain 2-like"/>
    <property type="match status" value="1"/>
</dbReference>
<reference evidence="3" key="1">
    <citation type="submission" date="2022-01" db="EMBL/GenBank/DDBJ databases">
        <title>Paenibacillus spongiae sp. nov., isolated from marine sponge.</title>
        <authorList>
            <person name="Li Z."/>
            <person name="Zhang M."/>
        </authorList>
    </citation>
    <scope>NUCLEOTIDE SEQUENCE</scope>
    <source>
        <strain evidence="3">PHS-Z3</strain>
    </source>
</reference>
<keyword evidence="1" id="KW-0378">Hydrolase</keyword>
<dbReference type="InterPro" id="IPR032287">
    <property type="entry name" value="DUF4838"/>
</dbReference>
<evidence type="ECO:0000259" key="2">
    <source>
        <dbReference type="Pfam" id="PF03648"/>
    </source>
</evidence>
<proteinExistence type="predicted"/>
<protein>
    <submittedName>
        <fullName evidence="3">DUF4838 domain-containing protein</fullName>
    </submittedName>
</protein>
<dbReference type="EMBL" id="CP091430">
    <property type="protein sequence ID" value="UVI33057.1"/>
    <property type="molecule type" value="Genomic_DNA"/>
</dbReference>
<dbReference type="Pfam" id="PF16126">
    <property type="entry name" value="DUF4838"/>
    <property type="match status" value="1"/>
</dbReference>
<name>A0ABY5SK23_9BACL</name>
<accession>A0ABY5SK23</accession>
<dbReference type="Pfam" id="PF03648">
    <property type="entry name" value="Glyco_hydro_67N"/>
    <property type="match status" value="1"/>
</dbReference>
<evidence type="ECO:0000256" key="1">
    <source>
        <dbReference type="ARBA" id="ARBA00022801"/>
    </source>
</evidence>
<dbReference type="RefSeq" id="WP_258389110.1">
    <property type="nucleotide sequence ID" value="NZ_CP091430.1"/>
</dbReference>
<gene>
    <name evidence="3" type="ORF">L1F29_14985</name>
</gene>
<dbReference type="SUPFAM" id="SSF55545">
    <property type="entry name" value="beta-N-acetylhexosaminidase-like domain"/>
    <property type="match status" value="1"/>
</dbReference>
<dbReference type="Proteomes" id="UP001057877">
    <property type="component" value="Chromosome"/>
</dbReference>
<sequence>MTETSCPISKITLSGEEISKYILIHGERCTPSEMTAVQELQTYIGQSCGAKLSIASDTMAASPYEIVVGTTNRRQDLDVSYTTLGDDGFYLQVKESKLYIAGSPVRGTLYGVYTFLEDYLGWRWFAPGVERTIFSGDVALPDSIDAKFIPAVEYRDAYWYSTFNENWAVKLKVNSTIKNRECSRSIREEWGGGIGYGGPSFVHTFNVFMPISEYFAEHPEYYALHDGRRNGEHLYTQLCLSHPDVLRIMTNKVLNCLEEEPDAGIVSVSQDDSYLSDSYCRCDACERIHQEEGSPMGSLLRFVNAIADAVKEHYPKVIIDTLAYQHTFTPPKITKPRDNVAIRICTYSPVISRMHEEQPHIKESLEIWSNICSRIYIWDYTTNFSDYMVTFPNFHTLLPNMRLFVANNAKGIFEQGNYQSISGEFGELRTYLLAQLMWKPDMTESDYERHMNEFLQGYYGPGWHFIRQFIDDVQDIVLQSEPGARGTPAEILPPDLFDLEQAKSWWDQAEALSCNEHTRERIRRSRLQLLHWELFADGHADDAERDHYYKMARDFGITALNEGAAVPEPKTC</sequence>
<dbReference type="PANTHER" id="PTHR47406">
    <property type="entry name" value="COAGULATION FACTOR 5/8 TYPE, C-TERMINAL"/>
    <property type="match status" value="1"/>
</dbReference>
<dbReference type="PANTHER" id="PTHR47406:SF2">
    <property type="entry name" value="ALPHA GLUCURONIDASE N-TERMINAL DOMAIN-CONTAINING PROTEIN"/>
    <property type="match status" value="1"/>
</dbReference>
<dbReference type="InterPro" id="IPR029018">
    <property type="entry name" value="Hex-like_dom2"/>
</dbReference>
<keyword evidence="4" id="KW-1185">Reference proteome</keyword>